<gene>
    <name evidence="2" type="primary">bchB_2</name>
    <name evidence="2" type="ORF">NCTC13028_00492</name>
</gene>
<dbReference type="Pfam" id="PF00148">
    <property type="entry name" value="Oxidored_nitro"/>
    <property type="match status" value="1"/>
</dbReference>
<dbReference type="SUPFAM" id="SSF53807">
    <property type="entry name" value="Helical backbone' metal receptor"/>
    <property type="match status" value="1"/>
</dbReference>
<dbReference type="PANTHER" id="PTHR42956">
    <property type="entry name" value="NITROGENASE IRON-MOLYBDENUM COFACTOR BIOSYNTHESIS PROTEIN NIFE"/>
    <property type="match status" value="1"/>
</dbReference>
<dbReference type="InterPro" id="IPR000510">
    <property type="entry name" value="Nase/OxRdtase_comp1"/>
</dbReference>
<name>A0A2X2Y6F5_CLOCO</name>
<proteinExistence type="predicted"/>
<dbReference type="RefSeq" id="WP_096635655.1">
    <property type="nucleotide sequence ID" value="NZ_OAOH01000001.1"/>
</dbReference>
<protein>
    <submittedName>
        <fullName evidence="2">Nitrogenase molybdenum-iron protein, alpha and beta chains</fullName>
        <ecNumber evidence="2">1.18.-.-</ecNumber>
    </submittedName>
</protein>
<dbReference type="EC" id="1.18.-.-" evidence="2"/>
<evidence type="ECO:0000313" key="3">
    <source>
        <dbReference type="Proteomes" id="UP000250223"/>
    </source>
</evidence>
<dbReference type="Proteomes" id="UP000250223">
    <property type="component" value="Unassembled WGS sequence"/>
</dbReference>
<feature type="domain" description="Nitrogenase/oxidoreductase component 1" evidence="1">
    <location>
        <begin position="14"/>
        <end position="426"/>
    </location>
</feature>
<reference evidence="2 3" key="1">
    <citation type="submission" date="2018-06" db="EMBL/GenBank/DDBJ databases">
        <authorList>
            <consortium name="Pathogen Informatics"/>
            <person name="Doyle S."/>
        </authorList>
    </citation>
    <scope>NUCLEOTIDE SEQUENCE [LARGE SCALE GENOMIC DNA]</scope>
    <source>
        <strain evidence="2 3">NCTC13028</strain>
    </source>
</reference>
<evidence type="ECO:0000259" key="1">
    <source>
        <dbReference type="Pfam" id="PF00148"/>
    </source>
</evidence>
<organism evidence="2 3">
    <name type="scientific">Clostridium cochlearium</name>
    <dbReference type="NCBI Taxonomy" id="1494"/>
    <lineage>
        <taxon>Bacteria</taxon>
        <taxon>Bacillati</taxon>
        <taxon>Bacillota</taxon>
        <taxon>Clostridia</taxon>
        <taxon>Eubacteriales</taxon>
        <taxon>Clostridiaceae</taxon>
        <taxon>Clostridium</taxon>
    </lineage>
</organism>
<dbReference type="AlphaFoldDB" id="A0A2X2Y6F5"/>
<dbReference type="GO" id="GO:0016491">
    <property type="term" value="F:oxidoreductase activity"/>
    <property type="evidence" value="ECO:0007669"/>
    <property type="project" value="UniProtKB-KW"/>
</dbReference>
<dbReference type="EMBL" id="UAWC01000001">
    <property type="protein sequence ID" value="SQB33499.1"/>
    <property type="molecule type" value="Genomic_DNA"/>
</dbReference>
<sequence length="431" mass="48224">MKNCFQSIMPDSLTGAILAVEGIKEGTVILNGPTGCKLYHSAISDEQLPTQLSFDPLNYPEEFYFGQPRVPCTYLDGYDYVYGSQNKLIKLLREIKGKGCKLLAVINSPGAALIGDDLDRLIKEEMGDCLYFSMESTGFSGTFNEGFQNAIINVLSILLKNRNEVTPKSVNLIGISIYDKYFQGNIKEIKRLLKLCNIKTISTICAGESIENIKDSLKAEYNVVLYPEYGLKIAKWMEEKFNIPYMILDEGVPIGFEATENFVYNICYKLNGDNTLFKEKLERAKARSYIYISRFNSLTGLPKGCTFSIRGEASIAYALAKWLYSYLGMIPLSIEIPEGKGIFYEKLYNFLDNIGYKRALTTSISENTAHIVFGDGNTILQLRAQGKKFTGVEISLPTLGYIDVVPKSIFGIKGSLMIVEQILNSLSFMDV</sequence>
<accession>A0A2X2Y6F5</accession>
<dbReference type="Gene3D" id="3.40.50.1980">
    <property type="entry name" value="Nitrogenase molybdenum iron protein domain"/>
    <property type="match status" value="2"/>
</dbReference>
<keyword evidence="2" id="KW-0560">Oxidoreductase</keyword>
<evidence type="ECO:0000313" key="2">
    <source>
        <dbReference type="EMBL" id="SQB33499.1"/>
    </source>
</evidence>
<dbReference type="PANTHER" id="PTHR42956:SF1">
    <property type="entry name" value="NITROGENASE IRON-MOLYBDENUM COFACTOR BIOSYNTHESIS PROTEIN NIFE"/>
    <property type="match status" value="1"/>
</dbReference>
<dbReference type="InterPro" id="IPR049939">
    <property type="entry name" value="NifE-like"/>
</dbReference>